<feature type="compositionally biased region" description="Basic residues" evidence="1">
    <location>
        <begin position="165"/>
        <end position="175"/>
    </location>
</feature>
<dbReference type="EMBL" id="MWAK01000380">
    <property type="protein sequence ID" value="OPZ89334.1"/>
    <property type="molecule type" value="Genomic_DNA"/>
</dbReference>
<comment type="caution">
    <text evidence="2">The sequence shown here is derived from an EMBL/GenBank/DDBJ whole genome shotgun (WGS) entry which is preliminary data.</text>
</comment>
<feature type="compositionally biased region" description="Basic residues" evidence="1">
    <location>
        <begin position="50"/>
        <end position="60"/>
    </location>
</feature>
<evidence type="ECO:0000256" key="1">
    <source>
        <dbReference type="SAM" id="MobiDB-lite"/>
    </source>
</evidence>
<name>A0A1V5M800_UNCT6</name>
<reference evidence="2" key="1">
    <citation type="submission" date="2017-02" db="EMBL/GenBank/DDBJ databases">
        <title>Delving into the versatile metabolic prowess of the omnipresent phylum Bacteroidetes.</title>
        <authorList>
            <person name="Nobu M.K."/>
            <person name="Mei R."/>
            <person name="Narihiro T."/>
            <person name="Kuroda K."/>
            <person name="Liu W.-T."/>
        </authorList>
    </citation>
    <scope>NUCLEOTIDE SEQUENCE</scope>
    <source>
        <strain evidence="2">ADurb.Bin417</strain>
    </source>
</reference>
<feature type="compositionally biased region" description="Gly residues" evidence="1">
    <location>
        <begin position="34"/>
        <end position="45"/>
    </location>
</feature>
<organism evidence="2">
    <name type="scientific">candidate division TA06 bacterium ADurb.Bin417</name>
    <dbReference type="NCBI Taxonomy" id="1852828"/>
    <lineage>
        <taxon>Bacteria</taxon>
        <taxon>Bacteria division TA06</taxon>
    </lineage>
</organism>
<protein>
    <submittedName>
        <fullName evidence="2">Uncharacterized protein</fullName>
    </submittedName>
</protein>
<proteinExistence type="predicted"/>
<gene>
    <name evidence="2" type="ORF">BWY73_01524</name>
</gene>
<evidence type="ECO:0000313" key="2">
    <source>
        <dbReference type="EMBL" id="OPZ89334.1"/>
    </source>
</evidence>
<feature type="compositionally biased region" description="Low complexity" evidence="1">
    <location>
        <begin position="118"/>
        <end position="134"/>
    </location>
</feature>
<dbReference type="AlphaFoldDB" id="A0A1V5M800"/>
<dbReference type="Proteomes" id="UP000485484">
    <property type="component" value="Unassembled WGS sequence"/>
</dbReference>
<sequence>MAPGRFPGQDSEPGQPADARRTAAGVSRHRHPGRGGQPDEGGRGAGRLRSGGRNRSRFLHSRGDLHLRGRRGAGGGAADPEQRGGPAGAGDLGDLQLPGGAGAPGRVQRGFPGPNDHPQAAAGGRPAPQRLPAGLRRRGFPAAGRRLRLLPAGDQPGGPPEVGRLRQHRRRHPRLHGPADEAAGHEPFLHHERQPAGALEQRGTGTGQIYLDRGGRPGRGDPPGSRAGRLPGGLQKAAGLCGQICREKPPRRRGGLHEGGGQLR</sequence>
<feature type="compositionally biased region" description="Basic and acidic residues" evidence="1">
    <location>
        <begin position="177"/>
        <end position="194"/>
    </location>
</feature>
<accession>A0A1V5M800</accession>
<feature type="region of interest" description="Disordered" evidence="1">
    <location>
        <begin position="1"/>
        <end position="264"/>
    </location>
</feature>